<keyword evidence="2" id="KW-1185">Reference proteome</keyword>
<sequence length="292" mass="32741">MAHTSKVCRPAATYLSSRRNIQAQALCVMILIASYERQWPQKSFTTRRNTAALIRWSIVSACNKKKEIAGTTLAPSSAAGFPLYGSLLRRNPSLSAVRLQIPRLGHAQRYLNARFRSFARHKHADNIPEERTVVSGSDLWFRGTRWKGKEGRKGGRDYWRSRNEDSNGIKIVIASRLQTPTRFRVAPNARITSCSNGANGPSCNIDILPYPPLTLPVHPLKTPSTQNKADVLYIKVTYRLFIMSRDSLLPMPLDCTLCNGFLLSLSLCLVGTSESVKIQCLFPFHAFFEATQ</sequence>
<organism evidence="2">
    <name type="scientific">Acromyrmex echinatior</name>
    <name type="common">Panamanian leafcutter ant</name>
    <name type="synonym">Acromyrmex octospinosus echinatior</name>
    <dbReference type="NCBI Taxonomy" id="103372"/>
    <lineage>
        <taxon>Eukaryota</taxon>
        <taxon>Metazoa</taxon>
        <taxon>Ecdysozoa</taxon>
        <taxon>Arthropoda</taxon>
        <taxon>Hexapoda</taxon>
        <taxon>Insecta</taxon>
        <taxon>Pterygota</taxon>
        <taxon>Neoptera</taxon>
        <taxon>Endopterygota</taxon>
        <taxon>Hymenoptera</taxon>
        <taxon>Apocrita</taxon>
        <taxon>Aculeata</taxon>
        <taxon>Formicoidea</taxon>
        <taxon>Formicidae</taxon>
        <taxon>Myrmicinae</taxon>
        <taxon>Acromyrmex</taxon>
    </lineage>
</organism>
<evidence type="ECO:0000313" key="2">
    <source>
        <dbReference type="Proteomes" id="UP000007755"/>
    </source>
</evidence>
<name>F4W401_ACREC</name>
<dbReference type="AlphaFoldDB" id="F4W401"/>
<proteinExistence type="predicted"/>
<reference evidence="1" key="1">
    <citation type="submission" date="2011-02" db="EMBL/GenBank/DDBJ databases">
        <title>The genome of the leaf-cutting ant Acromyrmex echinatior suggests key adaptations to social evolution and fungus farming.</title>
        <authorList>
            <person name="Nygaard S."/>
            <person name="Zhang G."/>
        </authorList>
    </citation>
    <scope>NUCLEOTIDE SEQUENCE</scope>
</reference>
<accession>F4W401</accession>
<dbReference type="Proteomes" id="UP000007755">
    <property type="component" value="Unassembled WGS sequence"/>
</dbReference>
<dbReference type="EMBL" id="GL887491">
    <property type="protein sequence ID" value="EGI70997.1"/>
    <property type="molecule type" value="Genomic_DNA"/>
</dbReference>
<dbReference type="InParanoid" id="F4W401"/>
<gene>
    <name evidence="1" type="ORF">G5I_00105</name>
</gene>
<protein>
    <submittedName>
        <fullName evidence="1">Uncharacterized protein</fullName>
    </submittedName>
</protein>
<evidence type="ECO:0000313" key="1">
    <source>
        <dbReference type="EMBL" id="EGI70997.1"/>
    </source>
</evidence>